<dbReference type="EMBL" id="JANJYJ010000006">
    <property type="protein sequence ID" value="KAK3205144.1"/>
    <property type="molecule type" value="Genomic_DNA"/>
</dbReference>
<reference evidence="3" key="1">
    <citation type="journal article" date="2023" name="Plant J.">
        <title>Genome sequences and population genomics provide insights into the demographic history, inbreeding, and mutation load of two 'living fossil' tree species of Dipteronia.</title>
        <authorList>
            <person name="Feng Y."/>
            <person name="Comes H.P."/>
            <person name="Chen J."/>
            <person name="Zhu S."/>
            <person name="Lu R."/>
            <person name="Zhang X."/>
            <person name="Li P."/>
            <person name="Qiu J."/>
            <person name="Olsen K.M."/>
            <person name="Qiu Y."/>
        </authorList>
    </citation>
    <scope>NUCLEOTIDE SEQUENCE</scope>
    <source>
        <strain evidence="3">NBL</strain>
    </source>
</reference>
<dbReference type="Pfam" id="PF04765">
    <property type="entry name" value="TOD1_MUCI70"/>
    <property type="match status" value="2"/>
</dbReference>
<dbReference type="PANTHER" id="PTHR12956">
    <property type="entry name" value="ALKALINE CERAMIDASE-RELATED"/>
    <property type="match status" value="1"/>
</dbReference>
<dbReference type="InterPro" id="IPR006852">
    <property type="entry name" value="TOD1_MUCI70"/>
</dbReference>
<feature type="transmembrane region" description="Helical" evidence="1">
    <location>
        <begin position="15"/>
        <end position="37"/>
    </location>
</feature>
<protein>
    <recommendedName>
        <fullName evidence="2">TOD1/MUCI70 glycosyltransferase-like domain-containing protein</fullName>
    </recommendedName>
</protein>
<accession>A0AAE0A7K3</accession>
<dbReference type="AlphaFoldDB" id="A0AAE0A7K3"/>
<evidence type="ECO:0000259" key="2">
    <source>
        <dbReference type="Pfam" id="PF04765"/>
    </source>
</evidence>
<gene>
    <name evidence="3" type="ORF">Dsin_019190</name>
</gene>
<feature type="domain" description="TOD1/MUCI70 glycosyltransferase-like" evidence="2">
    <location>
        <begin position="568"/>
        <end position="864"/>
    </location>
</feature>
<organism evidence="3 4">
    <name type="scientific">Dipteronia sinensis</name>
    <dbReference type="NCBI Taxonomy" id="43782"/>
    <lineage>
        <taxon>Eukaryota</taxon>
        <taxon>Viridiplantae</taxon>
        <taxon>Streptophyta</taxon>
        <taxon>Embryophyta</taxon>
        <taxon>Tracheophyta</taxon>
        <taxon>Spermatophyta</taxon>
        <taxon>Magnoliopsida</taxon>
        <taxon>eudicotyledons</taxon>
        <taxon>Gunneridae</taxon>
        <taxon>Pentapetalae</taxon>
        <taxon>rosids</taxon>
        <taxon>malvids</taxon>
        <taxon>Sapindales</taxon>
        <taxon>Sapindaceae</taxon>
        <taxon>Hippocastanoideae</taxon>
        <taxon>Acereae</taxon>
        <taxon>Dipteronia</taxon>
    </lineage>
</organism>
<evidence type="ECO:0000256" key="1">
    <source>
        <dbReference type="SAM" id="Phobius"/>
    </source>
</evidence>
<evidence type="ECO:0000313" key="4">
    <source>
        <dbReference type="Proteomes" id="UP001281410"/>
    </source>
</evidence>
<keyword evidence="1" id="KW-0472">Membrane</keyword>
<comment type="caution">
    <text evidence="3">The sequence shown here is derived from an EMBL/GenBank/DDBJ whole genome shotgun (WGS) entry which is preliminary data.</text>
</comment>
<dbReference type="InterPro" id="IPR048354">
    <property type="entry name" value="TOD1_MUCI70_glycTrfase_dom"/>
</dbReference>
<proteinExistence type="predicted"/>
<evidence type="ECO:0000313" key="3">
    <source>
        <dbReference type="EMBL" id="KAK3205144.1"/>
    </source>
</evidence>
<keyword evidence="1" id="KW-1133">Transmembrane helix</keyword>
<keyword evidence="1" id="KW-0812">Transmembrane</keyword>
<keyword evidence="4" id="KW-1185">Reference proteome</keyword>
<feature type="domain" description="TOD1/MUCI70 glycosyltransferase-like" evidence="2">
    <location>
        <begin position="113"/>
        <end position="408"/>
    </location>
</feature>
<dbReference type="PANTHER" id="PTHR12956:SF13">
    <property type="entry name" value="ALKALINE CERAMIDASE TOD1"/>
    <property type="match status" value="1"/>
</dbReference>
<name>A0AAE0A7K3_9ROSI</name>
<dbReference type="Proteomes" id="UP001281410">
    <property type="component" value="Unassembled WGS sequence"/>
</dbReference>
<sequence length="909" mass="104422">MGKTKSFKTPPLFESKLLCTSLLYLFTTLFLALYNTLSPTRCLFRSSPFDPLQTPLFLYPPSYGVHKHALTTHRSSCSSPLFFSDYLDVFKEIEDLCKNSSAFTPVFRYMEGNAHSFGGNFNTKERISFFDHRNDNVDVPCGFFKKFPISNADRIVMEKCRVVVVSAIFNNHDKIRQPRGLGSKTLDTVCFFMFVDDTTLKGFHYHQLVSRKFQEYKIGAWRIVKVLSNYLYENPAMNGVIPKYLVHRLFPNSKFSVWIDAKLQLTVDPLLLIHALVVTENVDMAISRHPEFIHTIEEAMATARWRKWWDVDSLQAQMETYCENGLQPWSSNKLPYPSVADVPDSSLIVRKHGLGSNLFSCLLFNELEAFNPRDQLAFAYVRDNMSPKLKLNMFDVEVLEQVAVEYRHNLKSFGTSFGEEGSKPFKRTKRATHDLLINTTCCSKCQNYLHATSSSSTTTPNTIALFFRSKRLCFSLLYLLTTLFLALYHYLSPTQCLFRSSPFDHPLQTPLFTYPSSYGEHKYALTTHRSVCNSSIFFSGYRRVFKEIQELCRNSSVSTPVLRYMQGKNSGSFGAYFSTQKRISYFDHSTNNVEVPCGFFKEFPITDSDRIAMENCSGVVVVSAIFNNHDKIRQPRGLGSKTLDTVCFFMFVDEATLKGLDYHQLIISTKSDEYRIGAWRIVKVSSHELYDNPAMNGVIPKYLVHRLFPNSKFSVWIDAKLQLTADPLLLIHSLVVSENVDMAISRHPFFIHTMEEAMATARWKKWWDVESLQTQMETYCENGLQPWTSNKLPYPSDVPDSALILRKHGLSSNLFSCLVFNELEAFNPRDQLAFAYVRDGMSPKLKLNMFDVKVFEQVAMEYRHSLKSSTTLNKQPKRIAIASHVFLVNSTSSCSNYLSKMWTSTQSYY</sequence>